<sequence>MEIIYFLIGFFASIVGAAAGIGGGVIIKPVLDFWGQLSLELIGFLSAATVFSMAAVSLVGTKKRAIKVEKGQSFVIAFGSIIGGLIGKGLFAILVEYLLPTRIVGLIQSILLIGILILIALFIKFRSSVKTYQIKHKVIIFLVGLSLGILSAFLGIGGGPLNVAILGWLFSMNTKQAAYNSIFIIFFSQLSAILLMLVTDDISLTNLGMLPIMIIGGILGGVLGTRLSERLSSIQIDYIFNSVITIIIIINFVNIIQSLQFQLS</sequence>
<keyword evidence="3 6" id="KW-0812">Transmembrane</keyword>
<dbReference type="Pfam" id="PF01925">
    <property type="entry name" value="TauE"/>
    <property type="match status" value="1"/>
</dbReference>
<proteinExistence type="inferred from homology"/>
<evidence type="ECO:0000256" key="3">
    <source>
        <dbReference type="ARBA" id="ARBA00022692"/>
    </source>
</evidence>
<keyword evidence="5 6" id="KW-0472">Membrane</keyword>
<evidence type="ECO:0000256" key="1">
    <source>
        <dbReference type="ARBA" id="ARBA00004141"/>
    </source>
</evidence>
<protein>
    <recommendedName>
        <fullName evidence="6">Probable membrane transporter protein</fullName>
    </recommendedName>
</protein>
<dbReference type="PANTHER" id="PTHR43701">
    <property type="entry name" value="MEMBRANE TRANSPORTER PROTEIN MJ0441-RELATED"/>
    <property type="match status" value="1"/>
</dbReference>
<organism evidence="7 8">
    <name type="scientific">Amphibacillus marinus</name>
    <dbReference type="NCBI Taxonomy" id="872970"/>
    <lineage>
        <taxon>Bacteria</taxon>
        <taxon>Bacillati</taxon>
        <taxon>Bacillota</taxon>
        <taxon>Bacilli</taxon>
        <taxon>Bacillales</taxon>
        <taxon>Bacillaceae</taxon>
        <taxon>Amphibacillus</taxon>
    </lineage>
</organism>
<evidence type="ECO:0000256" key="4">
    <source>
        <dbReference type="ARBA" id="ARBA00022989"/>
    </source>
</evidence>
<feature type="transmembrane region" description="Helical" evidence="6">
    <location>
        <begin position="106"/>
        <end position="126"/>
    </location>
</feature>
<reference evidence="7 8" key="1">
    <citation type="submission" date="2016-10" db="EMBL/GenBank/DDBJ databases">
        <authorList>
            <person name="de Groot N.N."/>
        </authorList>
    </citation>
    <scope>NUCLEOTIDE SEQUENCE [LARGE SCALE GENOMIC DNA]</scope>
    <source>
        <strain evidence="7 8">CGMCC 1.10434</strain>
    </source>
</reference>
<comment type="similarity">
    <text evidence="2 6">Belongs to the 4-toluene sulfonate uptake permease (TSUP) (TC 2.A.102) family.</text>
</comment>
<keyword evidence="6" id="KW-1003">Cell membrane</keyword>
<dbReference type="STRING" id="872970.SAMN04488134_11623"/>
<dbReference type="PANTHER" id="PTHR43701:SF2">
    <property type="entry name" value="MEMBRANE TRANSPORTER PROTEIN YJNA-RELATED"/>
    <property type="match status" value="1"/>
</dbReference>
<gene>
    <name evidence="7" type="ORF">SAMN04488134_11623</name>
</gene>
<keyword evidence="8" id="KW-1185">Reference proteome</keyword>
<feature type="transmembrane region" description="Helical" evidence="6">
    <location>
        <begin position="39"/>
        <end position="61"/>
    </location>
</feature>
<dbReference type="GO" id="GO:0005886">
    <property type="term" value="C:plasma membrane"/>
    <property type="evidence" value="ECO:0007669"/>
    <property type="project" value="UniProtKB-SubCell"/>
</dbReference>
<dbReference type="RefSeq" id="WP_091500182.1">
    <property type="nucleotide sequence ID" value="NZ_FODJ01000016.1"/>
</dbReference>
<feature type="transmembrane region" description="Helical" evidence="6">
    <location>
        <begin position="177"/>
        <end position="197"/>
    </location>
</feature>
<evidence type="ECO:0000256" key="2">
    <source>
        <dbReference type="ARBA" id="ARBA00009142"/>
    </source>
</evidence>
<feature type="transmembrane region" description="Helical" evidence="6">
    <location>
        <begin position="138"/>
        <end position="157"/>
    </location>
</feature>
<accession>A0A1H8TGV8</accession>
<keyword evidence="4 6" id="KW-1133">Transmembrane helix</keyword>
<feature type="transmembrane region" description="Helical" evidence="6">
    <location>
        <begin position="238"/>
        <end position="256"/>
    </location>
</feature>
<dbReference type="EMBL" id="FODJ01000016">
    <property type="protein sequence ID" value="SEO89738.1"/>
    <property type="molecule type" value="Genomic_DNA"/>
</dbReference>
<dbReference type="InterPro" id="IPR051598">
    <property type="entry name" value="TSUP/Inactive_protease-like"/>
</dbReference>
<evidence type="ECO:0000256" key="5">
    <source>
        <dbReference type="ARBA" id="ARBA00023136"/>
    </source>
</evidence>
<comment type="subcellular location">
    <subcellularLocation>
        <location evidence="6">Cell membrane</location>
        <topology evidence="6">Multi-pass membrane protein</topology>
    </subcellularLocation>
    <subcellularLocation>
        <location evidence="1">Membrane</location>
        <topology evidence="1">Multi-pass membrane protein</topology>
    </subcellularLocation>
</comment>
<dbReference type="OrthoDB" id="3181470at2"/>
<feature type="transmembrane region" description="Helical" evidence="6">
    <location>
        <begin position="73"/>
        <end position="94"/>
    </location>
</feature>
<name>A0A1H8TGV8_9BACI</name>
<evidence type="ECO:0000256" key="6">
    <source>
        <dbReference type="RuleBase" id="RU363041"/>
    </source>
</evidence>
<dbReference type="AlphaFoldDB" id="A0A1H8TGV8"/>
<evidence type="ECO:0000313" key="7">
    <source>
        <dbReference type="EMBL" id="SEO89738.1"/>
    </source>
</evidence>
<dbReference type="InterPro" id="IPR002781">
    <property type="entry name" value="TM_pro_TauE-like"/>
</dbReference>
<feature type="transmembrane region" description="Helical" evidence="6">
    <location>
        <begin position="204"/>
        <end position="226"/>
    </location>
</feature>
<feature type="transmembrane region" description="Helical" evidence="6">
    <location>
        <begin position="7"/>
        <end position="27"/>
    </location>
</feature>
<dbReference type="Proteomes" id="UP000199300">
    <property type="component" value="Unassembled WGS sequence"/>
</dbReference>
<evidence type="ECO:0000313" key="8">
    <source>
        <dbReference type="Proteomes" id="UP000199300"/>
    </source>
</evidence>